<evidence type="ECO:0000256" key="1">
    <source>
        <dbReference type="SAM" id="MobiDB-lite"/>
    </source>
</evidence>
<accession>A0ABM4CR27</accession>
<gene>
    <name evidence="3" type="primary">LOC136086023</name>
</gene>
<protein>
    <submittedName>
        <fullName evidence="3">Uncharacterized protein LOC136086023</fullName>
    </submittedName>
</protein>
<organism evidence="2 3">
    <name type="scientific">Hydra vulgaris</name>
    <name type="common">Hydra</name>
    <name type="synonym">Hydra attenuata</name>
    <dbReference type="NCBI Taxonomy" id="6087"/>
    <lineage>
        <taxon>Eukaryota</taxon>
        <taxon>Metazoa</taxon>
        <taxon>Cnidaria</taxon>
        <taxon>Hydrozoa</taxon>
        <taxon>Hydroidolina</taxon>
        <taxon>Anthoathecata</taxon>
        <taxon>Aplanulata</taxon>
        <taxon>Hydridae</taxon>
        <taxon>Hydra</taxon>
    </lineage>
</organism>
<evidence type="ECO:0000313" key="3">
    <source>
        <dbReference type="RefSeq" id="XP_065664321.1"/>
    </source>
</evidence>
<evidence type="ECO:0000313" key="2">
    <source>
        <dbReference type="Proteomes" id="UP001652625"/>
    </source>
</evidence>
<reference evidence="3" key="1">
    <citation type="submission" date="2025-08" db="UniProtKB">
        <authorList>
            <consortium name="RefSeq"/>
        </authorList>
    </citation>
    <scope>IDENTIFICATION</scope>
</reference>
<name>A0ABM4CR27_HYDVU</name>
<keyword evidence="2" id="KW-1185">Reference proteome</keyword>
<dbReference type="Proteomes" id="UP001652625">
    <property type="component" value="Chromosome 10"/>
</dbReference>
<proteinExistence type="predicted"/>
<dbReference type="GeneID" id="136086023"/>
<dbReference type="RefSeq" id="XP_065664321.1">
    <property type="nucleotide sequence ID" value="XM_065808249.1"/>
</dbReference>
<feature type="region of interest" description="Disordered" evidence="1">
    <location>
        <begin position="178"/>
        <end position="199"/>
    </location>
</feature>
<sequence length="228" mass="26158">MVSSLCQTMRKQVMLLEIINNLLTPSAPRPINNFNNLEVMNDSQTMVQCDDLNNIQSLIRTMKPWPLRYQIPILPPSVNAALDAKDGCFLQFHRNSCRNQLLQCLYDDISKCTMYPSSTQYSDVLASIRSKYPYLSDFPSRNNSSPNQLAITTRKFNEQIQERTSPFEHLDIVAEHKRKFGQQSSGRKRKEDADIQSSTRKVRALPNILSVGEDETTVAKHHHDMKTI</sequence>